<keyword evidence="1" id="KW-0812">Transmembrane</keyword>
<dbReference type="InterPro" id="IPR018643">
    <property type="entry name" value="DUF2069_membrane"/>
</dbReference>
<dbReference type="KEGG" id="ctes:O987_19370"/>
<reference evidence="2 3" key="1">
    <citation type="journal article" date="2014" name="Genome Announc.">
        <title>Complete Genome Sequence of Polychlorinated Biphenyl Degrader Comamonas testosteroni TK102 (NBRC 109938).</title>
        <authorList>
            <person name="Fukuda K."/>
            <person name="Hosoyama A."/>
            <person name="Tsuchikane K."/>
            <person name="Ohji S."/>
            <person name="Yamazoe A."/>
            <person name="Fujita N."/>
            <person name="Shintani M."/>
            <person name="Kimbara K."/>
        </authorList>
    </citation>
    <scope>NUCLEOTIDE SEQUENCE [LARGE SCALE GENOMIC DNA]</scope>
    <source>
        <strain evidence="2">TK102</strain>
    </source>
</reference>
<feature type="transmembrane region" description="Helical" evidence="1">
    <location>
        <begin position="135"/>
        <end position="158"/>
    </location>
</feature>
<organism evidence="2 3">
    <name type="scientific">Comamonas testosteroni TK102</name>
    <dbReference type="NCBI Taxonomy" id="1392005"/>
    <lineage>
        <taxon>Bacteria</taxon>
        <taxon>Pseudomonadati</taxon>
        <taxon>Pseudomonadota</taxon>
        <taxon>Betaproteobacteria</taxon>
        <taxon>Burkholderiales</taxon>
        <taxon>Comamonadaceae</taxon>
        <taxon>Comamonas</taxon>
    </lineage>
</organism>
<proteinExistence type="predicted"/>
<evidence type="ECO:0000313" key="3">
    <source>
        <dbReference type="Proteomes" id="UP000028782"/>
    </source>
</evidence>
<dbReference type="Proteomes" id="UP000028782">
    <property type="component" value="Chromosome"/>
</dbReference>
<dbReference type="HOGENOM" id="CLU_122357_0_1_4"/>
<dbReference type="AlphaFoldDB" id="A0A076PTG4"/>
<evidence type="ECO:0000256" key="1">
    <source>
        <dbReference type="SAM" id="Phobius"/>
    </source>
</evidence>
<dbReference type="RefSeq" id="WP_003053364.1">
    <property type="nucleotide sequence ID" value="NZ_CP006704.1"/>
</dbReference>
<sequence>MLRNIKRRTQNKTTGFKQGWHDRYDATAMTDALSPQATENTSSPIQQPGSDVAATRWLAVGSLLALMLLCVAWELWLAPLREGGTWLFLKALPLAFAVIGLLKRRMYTYRWLSLLVWLYFTEGVVRAWSDAAPSRWLALGEVALCVLLFIACAAHVRLRQRAARAARLNQA</sequence>
<protein>
    <submittedName>
        <fullName evidence="2">Membrane protein</fullName>
    </submittedName>
</protein>
<feature type="transmembrane region" description="Helical" evidence="1">
    <location>
        <begin position="84"/>
        <end position="102"/>
    </location>
</feature>
<name>A0A076PTG4_COMTE</name>
<keyword evidence="1" id="KW-1133">Transmembrane helix</keyword>
<keyword evidence="1" id="KW-0472">Membrane</keyword>
<accession>A0A076PTG4</accession>
<feature type="transmembrane region" description="Helical" evidence="1">
    <location>
        <begin position="109"/>
        <end position="129"/>
    </location>
</feature>
<gene>
    <name evidence="2" type="ORF">O987_19370</name>
</gene>
<dbReference type="Pfam" id="PF09842">
    <property type="entry name" value="DUF2069"/>
    <property type="match status" value="1"/>
</dbReference>
<evidence type="ECO:0000313" key="2">
    <source>
        <dbReference type="EMBL" id="AIJ47971.1"/>
    </source>
</evidence>
<dbReference type="EMBL" id="CP006704">
    <property type="protein sequence ID" value="AIJ47971.1"/>
    <property type="molecule type" value="Genomic_DNA"/>
</dbReference>
<feature type="transmembrane region" description="Helical" evidence="1">
    <location>
        <begin position="57"/>
        <end position="78"/>
    </location>
</feature>